<evidence type="ECO:0000313" key="1">
    <source>
        <dbReference type="EMBL" id="MBE7941558.1"/>
    </source>
</evidence>
<proteinExistence type="predicted"/>
<evidence type="ECO:0000313" key="2">
    <source>
        <dbReference type="Proteomes" id="UP000715965"/>
    </source>
</evidence>
<keyword evidence="2" id="KW-1185">Reference proteome</keyword>
<protein>
    <submittedName>
        <fullName evidence="1">Uncharacterized protein</fullName>
    </submittedName>
</protein>
<sequence length="67" mass="7449">MAGFLVQGFTARTERGWTGIAHILRDGRVLDRVATAPVASERQALEQAADEARQRVLRRILGEFLCP</sequence>
<organism evidence="1 2">
    <name type="scientific">Ramlibacter aquaticus</name>
    <dbReference type="NCBI Taxonomy" id="2780094"/>
    <lineage>
        <taxon>Bacteria</taxon>
        <taxon>Pseudomonadati</taxon>
        <taxon>Pseudomonadota</taxon>
        <taxon>Betaproteobacteria</taxon>
        <taxon>Burkholderiales</taxon>
        <taxon>Comamonadaceae</taxon>
        <taxon>Ramlibacter</taxon>
    </lineage>
</organism>
<reference evidence="1 2" key="1">
    <citation type="submission" date="2020-10" db="EMBL/GenBank/DDBJ databases">
        <title>Draft genome of Ramlibacter aquaticus LMG 30558.</title>
        <authorList>
            <person name="Props R."/>
        </authorList>
    </citation>
    <scope>NUCLEOTIDE SEQUENCE [LARGE SCALE GENOMIC DNA]</scope>
    <source>
        <strain evidence="1 2">LMG 30558</strain>
    </source>
</reference>
<accession>A0ABR9SGT1</accession>
<dbReference type="EMBL" id="JADDOJ010000054">
    <property type="protein sequence ID" value="MBE7941558.1"/>
    <property type="molecule type" value="Genomic_DNA"/>
</dbReference>
<gene>
    <name evidence="1" type="ORF">IM725_13345</name>
</gene>
<dbReference type="RefSeq" id="WP_193781096.1">
    <property type="nucleotide sequence ID" value="NZ_JADDOJ010000054.1"/>
</dbReference>
<name>A0ABR9SGT1_9BURK</name>
<comment type="caution">
    <text evidence="1">The sequence shown here is derived from an EMBL/GenBank/DDBJ whole genome shotgun (WGS) entry which is preliminary data.</text>
</comment>
<dbReference type="Proteomes" id="UP000715965">
    <property type="component" value="Unassembled WGS sequence"/>
</dbReference>